<sequence>GYGKERWWEGKDLVEQVLHLVISLFHSAFPECQALFLFDNATSHTAYASDTLLAHSINLCPGS</sequence>
<dbReference type="AlphaFoldDB" id="A0A3N4JKV1"/>
<dbReference type="Proteomes" id="UP000276215">
    <property type="component" value="Unassembled WGS sequence"/>
</dbReference>
<dbReference type="STRING" id="1336337.A0A3N4JKV1"/>
<name>A0A3N4JKV1_9PEZI</name>
<organism evidence="1 2">
    <name type="scientific">Choiromyces venosus 120613-1</name>
    <dbReference type="NCBI Taxonomy" id="1336337"/>
    <lineage>
        <taxon>Eukaryota</taxon>
        <taxon>Fungi</taxon>
        <taxon>Dikarya</taxon>
        <taxon>Ascomycota</taxon>
        <taxon>Pezizomycotina</taxon>
        <taxon>Pezizomycetes</taxon>
        <taxon>Pezizales</taxon>
        <taxon>Tuberaceae</taxon>
        <taxon>Choiromyces</taxon>
    </lineage>
</organism>
<dbReference type="EMBL" id="ML120392">
    <property type="protein sequence ID" value="RPA98875.1"/>
    <property type="molecule type" value="Genomic_DNA"/>
</dbReference>
<keyword evidence="2" id="KW-1185">Reference proteome</keyword>
<evidence type="ECO:0000313" key="1">
    <source>
        <dbReference type="EMBL" id="RPA98875.1"/>
    </source>
</evidence>
<protein>
    <submittedName>
        <fullName evidence="1">Uncharacterized protein</fullName>
    </submittedName>
</protein>
<feature type="non-terminal residue" evidence="1">
    <location>
        <position position="1"/>
    </location>
</feature>
<reference evidence="1 2" key="1">
    <citation type="journal article" date="2018" name="Nat. Ecol. Evol.">
        <title>Pezizomycetes genomes reveal the molecular basis of ectomycorrhizal truffle lifestyle.</title>
        <authorList>
            <person name="Murat C."/>
            <person name="Payen T."/>
            <person name="Noel B."/>
            <person name="Kuo A."/>
            <person name="Morin E."/>
            <person name="Chen J."/>
            <person name="Kohler A."/>
            <person name="Krizsan K."/>
            <person name="Balestrini R."/>
            <person name="Da Silva C."/>
            <person name="Montanini B."/>
            <person name="Hainaut M."/>
            <person name="Levati E."/>
            <person name="Barry K.W."/>
            <person name="Belfiori B."/>
            <person name="Cichocki N."/>
            <person name="Clum A."/>
            <person name="Dockter R.B."/>
            <person name="Fauchery L."/>
            <person name="Guy J."/>
            <person name="Iotti M."/>
            <person name="Le Tacon F."/>
            <person name="Lindquist E.A."/>
            <person name="Lipzen A."/>
            <person name="Malagnac F."/>
            <person name="Mello A."/>
            <person name="Molinier V."/>
            <person name="Miyauchi S."/>
            <person name="Poulain J."/>
            <person name="Riccioni C."/>
            <person name="Rubini A."/>
            <person name="Sitrit Y."/>
            <person name="Splivallo R."/>
            <person name="Traeger S."/>
            <person name="Wang M."/>
            <person name="Zifcakova L."/>
            <person name="Wipf D."/>
            <person name="Zambonelli A."/>
            <person name="Paolocci F."/>
            <person name="Nowrousian M."/>
            <person name="Ottonello S."/>
            <person name="Baldrian P."/>
            <person name="Spatafora J.W."/>
            <person name="Henrissat B."/>
            <person name="Nagy L.G."/>
            <person name="Aury J.M."/>
            <person name="Wincker P."/>
            <person name="Grigoriev I.V."/>
            <person name="Bonfante P."/>
            <person name="Martin F.M."/>
        </authorList>
    </citation>
    <scope>NUCLEOTIDE SEQUENCE [LARGE SCALE GENOMIC DNA]</scope>
    <source>
        <strain evidence="1 2">120613-1</strain>
    </source>
</reference>
<dbReference type="OrthoDB" id="5401962at2759"/>
<gene>
    <name evidence="1" type="ORF">L873DRAFT_1685928</name>
</gene>
<accession>A0A3N4JKV1</accession>
<proteinExistence type="predicted"/>
<evidence type="ECO:0000313" key="2">
    <source>
        <dbReference type="Proteomes" id="UP000276215"/>
    </source>
</evidence>